<dbReference type="InterPro" id="IPR011993">
    <property type="entry name" value="PH-like_dom_sf"/>
</dbReference>
<dbReference type="SUPFAM" id="SSF47031">
    <property type="entry name" value="Second domain of FERM"/>
    <property type="match status" value="1"/>
</dbReference>
<dbReference type="Gene3D" id="1.20.80.10">
    <property type="match status" value="1"/>
</dbReference>
<gene>
    <name evidence="5" type="primary">LOC108621594</name>
</gene>
<keyword evidence="4" id="KW-1185">Reference proteome</keyword>
<dbReference type="InterPro" id="IPR051594">
    <property type="entry name" value="KRIT1/FRMD8"/>
</dbReference>
<dbReference type="CDD" id="cd14473">
    <property type="entry name" value="FERM_B-lobe"/>
    <property type="match status" value="1"/>
</dbReference>
<evidence type="ECO:0000256" key="1">
    <source>
        <dbReference type="ARBA" id="ARBA00039547"/>
    </source>
</evidence>
<reference evidence="4" key="1">
    <citation type="journal article" date="1997" name="Nucleic Acids Res.">
        <title>tRNAscan-SE: a program for improved detection of transfer RNA genes in genomic sequence.</title>
        <authorList>
            <person name="Lowe T.M."/>
            <person name="Eddy S.R."/>
        </authorList>
    </citation>
    <scope>NUCLEOTIDE SEQUENCE [LARGE SCALE GENOMIC DNA]</scope>
</reference>
<dbReference type="PANTHER" id="PTHR13283">
    <property type="entry name" value="KREV INTERACTION TRAPPED 1-RELATED"/>
    <property type="match status" value="1"/>
</dbReference>
<evidence type="ECO:0000256" key="2">
    <source>
        <dbReference type="SAM" id="MobiDB-lite"/>
    </source>
</evidence>
<dbReference type="PROSITE" id="PS50057">
    <property type="entry name" value="FERM_3"/>
    <property type="match status" value="1"/>
</dbReference>
<dbReference type="Pfam" id="PF24522">
    <property type="entry name" value="KRIT1_FRMD8_FERM_C"/>
    <property type="match status" value="1"/>
</dbReference>
<dbReference type="InterPro" id="IPR057096">
    <property type="entry name" value="KRIT1_FRMD8_FERM_C"/>
</dbReference>
<feature type="domain" description="FERM" evidence="3">
    <location>
        <begin position="396"/>
        <end position="742"/>
    </location>
</feature>
<sequence>METNQYYCRSGPQQNLTASTVSQQPVNKMCYESNVGQEYIPCSSTHAESTGFTGRDMPSKNGSNSKSQIANRSLGSPYTFSNCNSSSQCNNSNNAGNYINVMTVPMGTLQYNRKKSVSQDYHSRLYYNTTDVKCREDYYLGNNVKCSNETPSQQPMPQLTPNHQHAQHQLHINQNTHSHQLQSNQQTTACSPSSGIEAIDDGIDCALYSNTTGNGRVVAATQTHMNNANVASCEQMSSHTPVSLVPVNVSVPPVMYTVHRVVTTAQIQTAAGSTFASSASVSSVVSASRNESDCMASAQVTSAMSMSANDTCHSGLHISDLGGNIVTNGNSIGPPTGVRSSSGITNCLPAQQKYSNNDGAKNPMISKRTVGVNSSSAYSSAGKSNAATTRALQNVIPTCVYLMSRVAVHMEIEGTAQCPSQVMLAAALGCEELGISNKLLAQSIFGLWMTSSLLEMQLKAHHCPYIVRVAWSSLLEKFSNGNPIERKYDEPMIVLKRNVFFSKRDEEKIKDHRILELLYEEAKHCVLNGRYIMEPVHSLMLGGIQARIELGPYNPHTHTVGFFRENQSRFLPKHVAKSSSWLWLPISQKNSAEIKLLEQFKRVPQTATTRKLMRKYLEFCWALPFYGAAFFHGQIEQPVRGIMSLVNHKDMEVLIAVNERGVFIIDCFENTLLLGLRYEDLSWDYAKPSANDDLECLTCIFLQFDAIENGVQISKLVQVFSKQAAMIDALISHFTGQMRKRKQEGGSTEQCHDEPNPIQSTGNGILCNKLSRLTLATFDEEGRCIGQMGSLSISY</sequence>
<dbReference type="InterPro" id="IPR000299">
    <property type="entry name" value="FERM_domain"/>
</dbReference>
<dbReference type="SMART" id="SM00295">
    <property type="entry name" value="B41"/>
    <property type="match status" value="1"/>
</dbReference>
<evidence type="ECO:0000313" key="4">
    <source>
        <dbReference type="Proteomes" id="UP000694904"/>
    </source>
</evidence>
<dbReference type="Gene3D" id="3.10.20.90">
    <property type="entry name" value="Phosphatidylinositol 3-kinase Catalytic Subunit, Chain A, domain 1"/>
    <property type="match status" value="1"/>
</dbReference>
<accession>A0ABM1Q4W2</accession>
<proteinExistence type="predicted"/>
<dbReference type="InterPro" id="IPR019749">
    <property type="entry name" value="Band_41_domain"/>
</dbReference>
<dbReference type="GeneID" id="108621594"/>
<name>A0ABM1Q4W2_DROAR</name>
<dbReference type="InterPro" id="IPR035963">
    <property type="entry name" value="FERM_2"/>
</dbReference>
<dbReference type="RefSeq" id="XP_017874498.1">
    <property type="nucleotide sequence ID" value="XM_018019009.1"/>
</dbReference>
<reference evidence="4" key="2">
    <citation type="journal article" date="2016" name="G3 (Bethesda)">
        <title>Genome Evolution in Three Species of Cactophilic Drosophila.</title>
        <authorList>
            <person name="Sanchez-Flores A."/>
            <person name="Penazola F."/>
            <person name="Carpinteyro-Ponce J."/>
            <person name="Nazario-Yepiz N."/>
            <person name="Abreu-Goodger C."/>
            <person name="Machado C.A."/>
            <person name="Markow T.A."/>
        </authorList>
    </citation>
    <scope>NUCLEOTIDE SEQUENCE [LARGE SCALE GENOMIC DNA]</scope>
</reference>
<dbReference type="PANTHER" id="PTHR13283:SF10">
    <property type="entry name" value="FERM DOMAIN-CONTAINING PROTEIN 8"/>
    <property type="match status" value="1"/>
</dbReference>
<dbReference type="Proteomes" id="UP000694904">
    <property type="component" value="Chromosome 2"/>
</dbReference>
<feature type="compositionally biased region" description="Polar residues" evidence="2">
    <location>
        <begin position="60"/>
        <end position="71"/>
    </location>
</feature>
<reference evidence="5" key="3">
    <citation type="submission" date="2025-08" db="UniProtKB">
        <authorList>
            <consortium name="RefSeq"/>
        </authorList>
    </citation>
    <scope>IDENTIFICATION</scope>
    <source>
        <tissue evidence="5">Whole organism</tissue>
    </source>
</reference>
<dbReference type="InterPro" id="IPR014352">
    <property type="entry name" value="FERM/acyl-CoA-bd_prot_sf"/>
</dbReference>
<protein>
    <recommendedName>
        <fullName evidence="1">FERM domain-containing protein 8</fullName>
    </recommendedName>
</protein>
<dbReference type="Pfam" id="PF00373">
    <property type="entry name" value="FERM_M"/>
    <property type="match status" value="1"/>
</dbReference>
<evidence type="ECO:0000313" key="5">
    <source>
        <dbReference type="RefSeq" id="XP_017874498.1"/>
    </source>
</evidence>
<feature type="region of interest" description="Disordered" evidence="2">
    <location>
        <begin position="50"/>
        <end position="71"/>
    </location>
</feature>
<organism evidence="4 5">
    <name type="scientific">Drosophila arizonae</name>
    <name type="common">Fruit fly</name>
    <dbReference type="NCBI Taxonomy" id="7263"/>
    <lineage>
        <taxon>Eukaryota</taxon>
        <taxon>Metazoa</taxon>
        <taxon>Ecdysozoa</taxon>
        <taxon>Arthropoda</taxon>
        <taxon>Hexapoda</taxon>
        <taxon>Insecta</taxon>
        <taxon>Pterygota</taxon>
        <taxon>Neoptera</taxon>
        <taxon>Endopterygota</taxon>
        <taxon>Diptera</taxon>
        <taxon>Brachycera</taxon>
        <taxon>Muscomorpha</taxon>
        <taxon>Ephydroidea</taxon>
        <taxon>Drosophilidae</taxon>
        <taxon>Drosophila</taxon>
    </lineage>
</organism>
<dbReference type="Gene3D" id="2.30.29.30">
    <property type="entry name" value="Pleckstrin-homology domain (PH domain)/Phosphotyrosine-binding domain (PTB)"/>
    <property type="match status" value="1"/>
</dbReference>
<dbReference type="InterPro" id="IPR019748">
    <property type="entry name" value="FERM_central"/>
</dbReference>
<evidence type="ECO:0000259" key="3">
    <source>
        <dbReference type="PROSITE" id="PS50057"/>
    </source>
</evidence>